<keyword evidence="2" id="KW-1185">Reference proteome</keyword>
<organism evidence="1 2">
    <name type="scientific">Crossiella cryophila</name>
    <dbReference type="NCBI Taxonomy" id="43355"/>
    <lineage>
        <taxon>Bacteria</taxon>
        <taxon>Bacillati</taxon>
        <taxon>Actinomycetota</taxon>
        <taxon>Actinomycetes</taxon>
        <taxon>Pseudonocardiales</taxon>
        <taxon>Pseudonocardiaceae</taxon>
        <taxon>Crossiella</taxon>
    </lineage>
</organism>
<accession>A0A7W7CCC8</accession>
<evidence type="ECO:0000313" key="2">
    <source>
        <dbReference type="Proteomes" id="UP000533598"/>
    </source>
</evidence>
<evidence type="ECO:0000313" key="1">
    <source>
        <dbReference type="EMBL" id="MBB4677311.1"/>
    </source>
</evidence>
<name>A0A7W7CCC8_9PSEU</name>
<dbReference type="RefSeq" id="WP_185003281.1">
    <property type="nucleotide sequence ID" value="NZ_BAAAUI010000032.1"/>
</dbReference>
<comment type="caution">
    <text evidence="1">The sequence shown here is derived from an EMBL/GenBank/DDBJ whole genome shotgun (WGS) entry which is preliminary data.</text>
</comment>
<dbReference type="Proteomes" id="UP000533598">
    <property type="component" value="Unassembled WGS sequence"/>
</dbReference>
<dbReference type="EMBL" id="JACHMH010000001">
    <property type="protein sequence ID" value="MBB4677311.1"/>
    <property type="molecule type" value="Genomic_DNA"/>
</dbReference>
<dbReference type="AlphaFoldDB" id="A0A7W7CCC8"/>
<gene>
    <name evidence="1" type="ORF">HNR67_003429</name>
</gene>
<protein>
    <submittedName>
        <fullName evidence="1">Uncharacterized protein</fullName>
    </submittedName>
</protein>
<sequence>MLTPELLTTIADEADRLGLRIAGHLADFVPVDAALVRRQKSYEHMFGFLFGTSREEAEYRRTGPEAAGAGWVAVADVAGDTHGDLAQGDLRRGRADEVTAAVLPAVLGGWGGPVGAGDAGADRAAAGVL</sequence>
<proteinExistence type="predicted"/>
<reference evidence="1 2" key="1">
    <citation type="submission" date="2020-08" db="EMBL/GenBank/DDBJ databases">
        <title>Sequencing the genomes of 1000 actinobacteria strains.</title>
        <authorList>
            <person name="Klenk H.-P."/>
        </authorList>
    </citation>
    <scope>NUCLEOTIDE SEQUENCE [LARGE SCALE GENOMIC DNA]</scope>
    <source>
        <strain evidence="1 2">DSM 44230</strain>
    </source>
</reference>